<evidence type="ECO:0000259" key="6">
    <source>
        <dbReference type="PROSITE" id="PS50199"/>
    </source>
</evidence>
<name>A0A7S3BUR9_9EUKA</name>
<dbReference type="AlphaFoldDB" id="A0A7S3BUR9"/>
<feature type="region of interest" description="Disordered" evidence="5">
    <location>
        <begin position="49"/>
        <end position="88"/>
    </location>
</feature>
<dbReference type="GO" id="GO:0008270">
    <property type="term" value="F:zinc ion binding"/>
    <property type="evidence" value="ECO:0007669"/>
    <property type="project" value="UniProtKB-KW"/>
</dbReference>
<dbReference type="EMBL" id="HBHX01064939">
    <property type="protein sequence ID" value="CAE0145665.1"/>
    <property type="molecule type" value="Transcribed_RNA"/>
</dbReference>
<evidence type="ECO:0000256" key="2">
    <source>
        <dbReference type="ARBA" id="ARBA00022771"/>
    </source>
</evidence>
<evidence type="ECO:0000313" key="7">
    <source>
        <dbReference type="EMBL" id="CAE0145665.1"/>
    </source>
</evidence>
<dbReference type="InterPro" id="IPR001876">
    <property type="entry name" value="Znf_RanBP2"/>
</dbReference>
<evidence type="ECO:0000256" key="4">
    <source>
        <dbReference type="PROSITE-ProRule" id="PRU00322"/>
    </source>
</evidence>
<reference evidence="7" key="1">
    <citation type="submission" date="2021-01" db="EMBL/GenBank/DDBJ databases">
        <authorList>
            <person name="Corre E."/>
            <person name="Pelletier E."/>
            <person name="Niang G."/>
            <person name="Scheremetjew M."/>
            <person name="Finn R."/>
            <person name="Kale V."/>
            <person name="Holt S."/>
            <person name="Cochrane G."/>
            <person name="Meng A."/>
            <person name="Brown T."/>
            <person name="Cohen L."/>
        </authorList>
    </citation>
    <scope>NUCLEOTIDE SEQUENCE</scope>
    <source>
        <strain evidence="7">CCMP281</strain>
    </source>
</reference>
<proteinExistence type="predicted"/>
<keyword evidence="2 4" id="KW-0863">Zinc-finger</keyword>
<organism evidence="7">
    <name type="scientific">Haptolina ericina</name>
    <dbReference type="NCBI Taxonomy" id="156174"/>
    <lineage>
        <taxon>Eukaryota</taxon>
        <taxon>Haptista</taxon>
        <taxon>Haptophyta</taxon>
        <taxon>Prymnesiophyceae</taxon>
        <taxon>Prymnesiales</taxon>
        <taxon>Prymnesiaceae</taxon>
        <taxon>Haptolina</taxon>
    </lineage>
</organism>
<keyword evidence="3" id="KW-0862">Zinc</keyword>
<feature type="domain" description="RanBP2-type" evidence="6">
    <location>
        <begin position="1"/>
        <end position="29"/>
    </location>
</feature>
<protein>
    <recommendedName>
        <fullName evidence="6">RanBP2-type domain-containing protein</fullName>
    </recommendedName>
</protein>
<accession>A0A7S3BUR9</accession>
<dbReference type="Gene3D" id="4.10.1060.10">
    <property type="entry name" value="Zinc finger, RanBP2-type"/>
    <property type="match status" value="1"/>
</dbReference>
<evidence type="ECO:0000256" key="3">
    <source>
        <dbReference type="ARBA" id="ARBA00022833"/>
    </source>
</evidence>
<gene>
    <name evidence="7" type="ORF">HERI1096_LOCUS35958</name>
</gene>
<dbReference type="PROSITE" id="PS50199">
    <property type="entry name" value="ZF_RANBP2_2"/>
    <property type="match status" value="1"/>
</dbReference>
<dbReference type="InterPro" id="IPR036443">
    <property type="entry name" value="Znf_RanBP2_sf"/>
</dbReference>
<keyword evidence="1" id="KW-0479">Metal-binding</keyword>
<sequence length="111" mass="12720">MGDWPCRSCGNWNWARRNECNKCFTTHPNREAKKVTKHDLRANQAVGLDSYGYGTAGRDAKRTGEAGGFKEFDDEEDSRRKRRAAEEKHAIAERKAVKAKCEFCKRFSCIC</sequence>
<evidence type="ECO:0000256" key="5">
    <source>
        <dbReference type="SAM" id="MobiDB-lite"/>
    </source>
</evidence>
<feature type="compositionally biased region" description="Basic and acidic residues" evidence="5">
    <location>
        <begin position="58"/>
        <end position="71"/>
    </location>
</feature>
<evidence type="ECO:0000256" key="1">
    <source>
        <dbReference type="ARBA" id="ARBA00022723"/>
    </source>
</evidence>
<dbReference type="PROSITE" id="PS01358">
    <property type="entry name" value="ZF_RANBP2_1"/>
    <property type="match status" value="1"/>
</dbReference>
<dbReference type="SUPFAM" id="SSF90209">
    <property type="entry name" value="Ran binding protein zinc finger-like"/>
    <property type="match status" value="1"/>
</dbReference>